<name>A0A0G2H8X9_PHACM</name>
<gene>
    <name evidence="2" type="ORF">UCRPC4_g02137</name>
</gene>
<comment type="caution">
    <text evidence="2">The sequence shown here is derived from an EMBL/GenBank/DDBJ whole genome shotgun (WGS) entry which is preliminary data.</text>
</comment>
<feature type="region of interest" description="Disordered" evidence="1">
    <location>
        <begin position="523"/>
        <end position="582"/>
    </location>
</feature>
<organism evidence="2 3">
    <name type="scientific">Phaeomoniella chlamydospora</name>
    <name type="common">Phaeoacremonium chlamydosporum</name>
    <dbReference type="NCBI Taxonomy" id="158046"/>
    <lineage>
        <taxon>Eukaryota</taxon>
        <taxon>Fungi</taxon>
        <taxon>Dikarya</taxon>
        <taxon>Ascomycota</taxon>
        <taxon>Pezizomycotina</taxon>
        <taxon>Eurotiomycetes</taxon>
        <taxon>Chaetothyriomycetidae</taxon>
        <taxon>Phaeomoniellales</taxon>
        <taxon>Phaeomoniellaceae</taxon>
        <taxon>Phaeomoniella</taxon>
    </lineage>
</organism>
<dbReference type="Proteomes" id="UP000053317">
    <property type="component" value="Unassembled WGS sequence"/>
</dbReference>
<dbReference type="OrthoDB" id="408631at2759"/>
<feature type="region of interest" description="Disordered" evidence="1">
    <location>
        <begin position="689"/>
        <end position="746"/>
    </location>
</feature>
<keyword evidence="3" id="KW-1185">Reference proteome</keyword>
<feature type="region of interest" description="Disordered" evidence="1">
    <location>
        <begin position="452"/>
        <end position="475"/>
    </location>
</feature>
<evidence type="ECO:0000313" key="2">
    <source>
        <dbReference type="EMBL" id="KKY25080.1"/>
    </source>
</evidence>
<feature type="compositionally biased region" description="Polar residues" evidence="1">
    <location>
        <begin position="457"/>
        <end position="472"/>
    </location>
</feature>
<reference evidence="2 3" key="2">
    <citation type="submission" date="2015-05" db="EMBL/GenBank/DDBJ databases">
        <authorList>
            <person name="Morales-Cruz A."/>
            <person name="Amrine K.C."/>
            <person name="Cantu D."/>
        </authorList>
    </citation>
    <scope>NUCLEOTIDE SEQUENCE [LARGE SCALE GENOMIC DNA]</scope>
    <source>
        <strain evidence="2">UCRPC4</strain>
    </source>
</reference>
<dbReference type="PROSITE" id="PS51450">
    <property type="entry name" value="LRR"/>
    <property type="match status" value="1"/>
</dbReference>
<dbReference type="InterPro" id="IPR001611">
    <property type="entry name" value="Leu-rich_rpt"/>
</dbReference>
<reference evidence="2 3" key="1">
    <citation type="submission" date="2015-05" db="EMBL/GenBank/DDBJ databases">
        <title>Distinctive expansion of gene families associated with plant cell wall degradation and secondary metabolism in the genomes of grapevine trunk pathogens.</title>
        <authorList>
            <person name="Lawrence D.P."/>
            <person name="Travadon R."/>
            <person name="Rolshausen P.E."/>
            <person name="Baumgartner K."/>
        </authorList>
    </citation>
    <scope>NUCLEOTIDE SEQUENCE [LARGE SCALE GENOMIC DNA]</scope>
    <source>
        <strain evidence="2">UCRPC4</strain>
    </source>
</reference>
<evidence type="ECO:0000313" key="3">
    <source>
        <dbReference type="Proteomes" id="UP000053317"/>
    </source>
</evidence>
<dbReference type="EMBL" id="LCWF01000050">
    <property type="protein sequence ID" value="KKY25080.1"/>
    <property type="molecule type" value="Genomic_DNA"/>
</dbReference>
<accession>A0A0G2H8X9</accession>
<sequence length="762" mass="82575">MQACFFPTERLSQTTDGNHRLDDWPVGLPPGPDLLSLDVLRSEDLDEQLLAQLTKPLTGRLAVEDIPDRGLTHLYISGNRISVEGLSSLLKSNRLNVLDAGTADTVKTVTRTRSTSSPNRHVDQIRFPGAEKLIPILAGEAGAKLTYLRINHAVITTKPEAKEVSSVLTSPSSVQPVELATDTTITELPGSSRLPVELSASKQIFELSADPPEPRAELPGDVIHFALSPPIGEQPSETDVGKGKVPVRRGSGAFAPEPATPISHSSETTLVSPLTDTDRGEVVLNATGTGLSARRSIFAPEKARTAVPNSIADTLEQSSPSSICSPTTHRQTRINELLQKRKTLIFRTSSSLNESKLGDADFCPLHPSSLPHVRTLILTDIPSQVPESSLIPNALRTFISACADESQLSFLLAKTNYSLPPGPRLAAEMRHAKSLFALETLVLEVSNGTSDRVAGSHSWQHSQQRNSFSKSSTGDRDSEALWTAAASDFSFFGESGEAEEEMGIYRTDVGKYDFFSTGSDGMIPVTTEDENPSADQENATPARGSVNRALDGDNTRHGRQGVGSRRLPDGSPIMDTTTSAETQTSEKLIDVIAALSSFRKAQKAEFENAMARWREDHERLRSPISSLTPVSMATLTSDSISTSLVDLPFVPGYWKGEIKVIRPSPVPAPPASSWKLSLQQRERRIMNAGLASPRSQLSPRFDSGQHIRSGSGSNQSSPAPSIHRSTDSRSVATITRERELEEEGTQTLDYYGNRFEGGYLYP</sequence>
<protein>
    <submittedName>
        <fullName evidence="2">Putative leucine rich repeat domain protein</fullName>
    </submittedName>
</protein>
<feature type="compositionally biased region" description="Polar residues" evidence="1">
    <location>
        <begin position="706"/>
        <end position="719"/>
    </location>
</feature>
<evidence type="ECO:0000256" key="1">
    <source>
        <dbReference type="SAM" id="MobiDB-lite"/>
    </source>
</evidence>
<proteinExistence type="predicted"/>
<dbReference type="AlphaFoldDB" id="A0A0G2H8X9"/>